<dbReference type="Proteomes" id="UP000541425">
    <property type="component" value="Unassembled WGS sequence"/>
</dbReference>
<evidence type="ECO:0008006" key="4">
    <source>
        <dbReference type="Google" id="ProtNLM"/>
    </source>
</evidence>
<dbReference type="PROSITE" id="PS51257">
    <property type="entry name" value="PROKAR_LIPOPROTEIN"/>
    <property type="match status" value="1"/>
</dbReference>
<dbReference type="RefSeq" id="WP_183693622.1">
    <property type="nucleotide sequence ID" value="NZ_JACICA010000001.1"/>
</dbReference>
<comment type="caution">
    <text evidence="2">The sequence shown here is derived from an EMBL/GenBank/DDBJ whole genome shotgun (WGS) entry which is preliminary data.</text>
</comment>
<dbReference type="AlphaFoldDB" id="A0A7W5UCX0"/>
<reference evidence="2 3" key="1">
    <citation type="submission" date="2020-08" db="EMBL/GenBank/DDBJ databases">
        <title>Genomic Encyclopedia of Type Strains, Phase IV (KMG-IV): sequencing the most valuable type-strain genomes for metagenomic binning, comparative biology and taxonomic classification.</title>
        <authorList>
            <person name="Goeker M."/>
        </authorList>
    </citation>
    <scope>NUCLEOTIDE SEQUENCE [LARGE SCALE GENOMIC DNA]</scope>
    <source>
        <strain evidence="2 3">DSM 22548</strain>
    </source>
</reference>
<name>A0A7W5UCX0_9BACT</name>
<sequence>MKKYLFLLLAMLPMLFVSCSSDDDETASLKGTTWVCPDEGEGVRTLVFNKTEFLYTLQSKEETESVKGTYTYNPPLITLTSKDPKTNKEETMTGSIKNDKLSIGEIVYTKQK</sequence>
<dbReference type="EMBL" id="JACICA010000001">
    <property type="protein sequence ID" value="MBB3701699.1"/>
    <property type="molecule type" value="Genomic_DNA"/>
</dbReference>
<proteinExistence type="predicted"/>
<organism evidence="2 3">
    <name type="scientific">Alloprevotella rava</name>
    <dbReference type="NCBI Taxonomy" id="671218"/>
    <lineage>
        <taxon>Bacteria</taxon>
        <taxon>Pseudomonadati</taxon>
        <taxon>Bacteroidota</taxon>
        <taxon>Bacteroidia</taxon>
        <taxon>Bacteroidales</taxon>
        <taxon>Prevotellaceae</taxon>
        <taxon>Alloprevotella</taxon>
    </lineage>
</organism>
<evidence type="ECO:0000313" key="3">
    <source>
        <dbReference type="Proteomes" id="UP000541425"/>
    </source>
</evidence>
<feature type="chain" id="PRO_5031418212" description="Copper resistance protein NlpE" evidence="1">
    <location>
        <begin position="23"/>
        <end position="112"/>
    </location>
</feature>
<gene>
    <name evidence="2" type="ORF">FHS60_000141</name>
</gene>
<accession>A0A7W5UCX0</accession>
<keyword evidence="1" id="KW-0732">Signal</keyword>
<evidence type="ECO:0000313" key="2">
    <source>
        <dbReference type="EMBL" id="MBB3701699.1"/>
    </source>
</evidence>
<protein>
    <recommendedName>
        <fullName evidence="4">Copper resistance protein NlpE</fullName>
    </recommendedName>
</protein>
<feature type="signal peptide" evidence="1">
    <location>
        <begin position="1"/>
        <end position="22"/>
    </location>
</feature>
<evidence type="ECO:0000256" key="1">
    <source>
        <dbReference type="SAM" id="SignalP"/>
    </source>
</evidence>